<dbReference type="Gene3D" id="3.90.220.20">
    <property type="entry name" value="DNA methylase specificity domains"/>
    <property type="match status" value="2"/>
</dbReference>
<dbReference type="InterPro" id="IPR000055">
    <property type="entry name" value="Restrct_endonuc_typeI_TRD"/>
</dbReference>
<name>A0A4Y3M788_9PROT</name>
<keyword evidence="3" id="KW-0238">DNA-binding</keyword>
<dbReference type="Pfam" id="PF01420">
    <property type="entry name" value="Methylase_S"/>
    <property type="match status" value="2"/>
</dbReference>
<dbReference type="RefSeq" id="WP_083541440.1">
    <property type="nucleotide sequence ID" value="NZ_BAQZ01000047.1"/>
</dbReference>
<organism evidence="5 6">
    <name type="scientific">Gluconobacter roseus NBRC 3990</name>
    <dbReference type="NCBI Taxonomy" id="1307950"/>
    <lineage>
        <taxon>Bacteria</taxon>
        <taxon>Pseudomonadati</taxon>
        <taxon>Pseudomonadota</taxon>
        <taxon>Alphaproteobacteria</taxon>
        <taxon>Acetobacterales</taxon>
        <taxon>Acetobacteraceae</taxon>
        <taxon>Gluconobacter</taxon>
    </lineage>
</organism>
<dbReference type="PANTHER" id="PTHR30408">
    <property type="entry name" value="TYPE-1 RESTRICTION ENZYME ECOKI SPECIFICITY PROTEIN"/>
    <property type="match status" value="1"/>
</dbReference>
<dbReference type="PANTHER" id="PTHR30408:SF12">
    <property type="entry name" value="TYPE I RESTRICTION ENZYME MJAVIII SPECIFICITY SUBUNIT"/>
    <property type="match status" value="1"/>
</dbReference>
<reference evidence="5 6" key="1">
    <citation type="submission" date="2019-06" db="EMBL/GenBank/DDBJ databases">
        <title>Whole genome shotgun sequence of Gluconobacter roseus NBRC 3990.</title>
        <authorList>
            <person name="Hosoyama A."/>
            <person name="Uohara A."/>
            <person name="Ohji S."/>
            <person name="Ichikawa N."/>
        </authorList>
    </citation>
    <scope>NUCLEOTIDE SEQUENCE [LARGE SCALE GENOMIC DNA]</scope>
    <source>
        <strain evidence="5 6">NBRC 3990</strain>
    </source>
</reference>
<accession>A0A4Y3M788</accession>
<dbReference type="GO" id="GO:0009307">
    <property type="term" value="P:DNA restriction-modification system"/>
    <property type="evidence" value="ECO:0007669"/>
    <property type="project" value="UniProtKB-KW"/>
</dbReference>
<feature type="domain" description="Type I restriction modification DNA specificity" evidence="4">
    <location>
        <begin position="3"/>
        <end position="174"/>
    </location>
</feature>
<feature type="domain" description="Type I restriction modification DNA specificity" evidence="4">
    <location>
        <begin position="230"/>
        <end position="350"/>
    </location>
</feature>
<gene>
    <name evidence="5" type="ORF">GRO01_20310</name>
</gene>
<dbReference type="CDD" id="cd17252">
    <property type="entry name" value="RMtype1_S_EcoKI-TRD1-CR1_like"/>
    <property type="match status" value="1"/>
</dbReference>
<evidence type="ECO:0000256" key="3">
    <source>
        <dbReference type="ARBA" id="ARBA00023125"/>
    </source>
</evidence>
<dbReference type="CDD" id="cd17256">
    <property type="entry name" value="RMtype1_S_EcoJA65PI-TRD1-CR1_like"/>
    <property type="match status" value="1"/>
</dbReference>
<evidence type="ECO:0000313" key="6">
    <source>
        <dbReference type="Proteomes" id="UP000320772"/>
    </source>
</evidence>
<evidence type="ECO:0000256" key="2">
    <source>
        <dbReference type="ARBA" id="ARBA00022747"/>
    </source>
</evidence>
<dbReference type="InterPro" id="IPR052021">
    <property type="entry name" value="Type-I_RS_S_subunit"/>
</dbReference>
<proteinExistence type="inferred from homology"/>
<comment type="caution">
    <text evidence="5">The sequence shown here is derived from an EMBL/GenBank/DDBJ whole genome shotgun (WGS) entry which is preliminary data.</text>
</comment>
<keyword evidence="6" id="KW-1185">Reference proteome</keyword>
<evidence type="ECO:0000256" key="1">
    <source>
        <dbReference type="ARBA" id="ARBA00010923"/>
    </source>
</evidence>
<sequence length="397" mass="43567">MSWPTATLDSISEVVRGVTFSKADAESDPRKGLLPVLRAGNIAETLNIESDLVYVDQGRISEKQKLRPKDIVVCTSSGSASVLGKSAMLGQEWQGSFGAFLATVRTDSHVADPDFVGHYLRSPRFRAWASNSAGIGIKNIRASDLKKVEIPLPPLEEQKRIARILDQAAELCRLRTRALDKLSTLGQAIFHEMFGDLIDAAHASPEVTLYDIVNPERGISYGIVQRGTEVDGGVPVIRISNLSGDRFSADSVVRTSQEISSGYKRTQLEGGEIAISIRGTVGSVAIVPSTAKGWNISREVALVPLKDPQYAGFIWELLRHKMSQRFIKGEVRGVAQSGINLADLRRLPVPANYAEMSKLWLERATKISELLGRGEVTYERQKTLFASLQHRAFKGEL</sequence>
<comment type="similarity">
    <text evidence="1">Belongs to the type-I restriction system S methylase family.</text>
</comment>
<keyword evidence="2" id="KW-0680">Restriction system</keyword>
<dbReference type="AlphaFoldDB" id="A0A4Y3M788"/>
<evidence type="ECO:0000313" key="5">
    <source>
        <dbReference type="EMBL" id="GEB04455.1"/>
    </source>
</evidence>
<evidence type="ECO:0000259" key="4">
    <source>
        <dbReference type="Pfam" id="PF01420"/>
    </source>
</evidence>
<protein>
    <recommendedName>
        <fullName evidence="4">Type I restriction modification DNA specificity domain-containing protein</fullName>
    </recommendedName>
</protein>
<dbReference type="EMBL" id="BJLY01000003">
    <property type="protein sequence ID" value="GEB04455.1"/>
    <property type="molecule type" value="Genomic_DNA"/>
</dbReference>
<dbReference type="GO" id="GO:0003677">
    <property type="term" value="F:DNA binding"/>
    <property type="evidence" value="ECO:0007669"/>
    <property type="project" value="UniProtKB-KW"/>
</dbReference>
<dbReference type="SUPFAM" id="SSF116734">
    <property type="entry name" value="DNA methylase specificity domain"/>
    <property type="match status" value="2"/>
</dbReference>
<dbReference type="Proteomes" id="UP000320772">
    <property type="component" value="Unassembled WGS sequence"/>
</dbReference>
<dbReference type="InterPro" id="IPR044946">
    <property type="entry name" value="Restrct_endonuc_typeI_TRD_sf"/>
</dbReference>